<sequence>KLDKKIIAILTDNGANIKAAIEKFDNIVNIPCASHTLQLSINHGLKTIEVTIKQCKELIAHLSSNKKWNSIYFALEQLILLERPIRWLENTLSNSARYERKNYCTLSLVTLAIEILIQNLKNVTSNDDDNIVQTMQKLLLKNLEEYQFNKLKESIADSHKENNLNSAQLSQSQQSQSLIAELFSELIIQQQDTNICN</sequence>
<dbReference type="SUPFAM" id="SSF53098">
    <property type="entry name" value="Ribonuclease H-like"/>
    <property type="match status" value="1"/>
</dbReference>
<dbReference type="InterPro" id="IPR012337">
    <property type="entry name" value="RNaseH-like_sf"/>
</dbReference>
<feature type="non-terminal residue" evidence="1">
    <location>
        <position position="1"/>
    </location>
</feature>
<keyword evidence="2" id="KW-1185">Reference proteome</keyword>
<dbReference type="EMBL" id="CAJVPZ010014225">
    <property type="protein sequence ID" value="CAG8655872.1"/>
    <property type="molecule type" value="Genomic_DNA"/>
</dbReference>
<dbReference type="OrthoDB" id="2439666at2759"/>
<gene>
    <name evidence="1" type="ORF">RFULGI_LOCUS8656</name>
</gene>
<evidence type="ECO:0000313" key="1">
    <source>
        <dbReference type="EMBL" id="CAG8655872.1"/>
    </source>
</evidence>
<reference evidence="1" key="1">
    <citation type="submission" date="2021-06" db="EMBL/GenBank/DDBJ databases">
        <authorList>
            <person name="Kallberg Y."/>
            <person name="Tangrot J."/>
            <person name="Rosling A."/>
        </authorList>
    </citation>
    <scope>NUCLEOTIDE SEQUENCE</scope>
    <source>
        <strain evidence="1">IN212</strain>
    </source>
</reference>
<evidence type="ECO:0000313" key="2">
    <source>
        <dbReference type="Proteomes" id="UP000789396"/>
    </source>
</evidence>
<protein>
    <submittedName>
        <fullName evidence="1">4084_t:CDS:1</fullName>
    </submittedName>
</protein>
<organism evidence="1 2">
    <name type="scientific">Racocetra fulgida</name>
    <dbReference type="NCBI Taxonomy" id="60492"/>
    <lineage>
        <taxon>Eukaryota</taxon>
        <taxon>Fungi</taxon>
        <taxon>Fungi incertae sedis</taxon>
        <taxon>Mucoromycota</taxon>
        <taxon>Glomeromycotina</taxon>
        <taxon>Glomeromycetes</taxon>
        <taxon>Diversisporales</taxon>
        <taxon>Gigasporaceae</taxon>
        <taxon>Racocetra</taxon>
    </lineage>
</organism>
<name>A0A9N9H864_9GLOM</name>
<comment type="caution">
    <text evidence="1">The sequence shown here is derived from an EMBL/GenBank/DDBJ whole genome shotgun (WGS) entry which is preliminary data.</text>
</comment>
<dbReference type="AlphaFoldDB" id="A0A9N9H864"/>
<accession>A0A9N9H864</accession>
<proteinExistence type="predicted"/>
<dbReference type="Proteomes" id="UP000789396">
    <property type="component" value="Unassembled WGS sequence"/>
</dbReference>